<dbReference type="PRINTS" id="PR00412">
    <property type="entry name" value="EPOXHYDRLASE"/>
</dbReference>
<gene>
    <name evidence="3" type="ORF">CTI12_AA110240</name>
</gene>
<feature type="domain" description="AB hydrolase-1" evidence="2">
    <location>
        <begin position="52"/>
        <end position="299"/>
    </location>
</feature>
<dbReference type="GO" id="GO:0016787">
    <property type="term" value="F:hydrolase activity"/>
    <property type="evidence" value="ECO:0007669"/>
    <property type="project" value="UniProtKB-KW"/>
</dbReference>
<keyword evidence="4" id="KW-1185">Reference proteome</keyword>
<feature type="domain" description="AB hydrolase-1" evidence="2">
    <location>
        <begin position="341"/>
        <end position="576"/>
    </location>
</feature>
<reference evidence="3 4" key="1">
    <citation type="journal article" date="2018" name="Mol. Plant">
        <title>The genome of Artemisia annua provides insight into the evolution of Asteraceae family and artemisinin biosynthesis.</title>
        <authorList>
            <person name="Shen Q."/>
            <person name="Zhang L."/>
            <person name="Liao Z."/>
            <person name="Wang S."/>
            <person name="Yan T."/>
            <person name="Shi P."/>
            <person name="Liu M."/>
            <person name="Fu X."/>
            <person name="Pan Q."/>
            <person name="Wang Y."/>
            <person name="Lv Z."/>
            <person name="Lu X."/>
            <person name="Zhang F."/>
            <person name="Jiang W."/>
            <person name="Ma Y."/>
            <person name="Chen M."/>
            <person name="Hao X."/>
            <person name="Li L."/>
            <person name="Tang Y."/>
            <person name="Lv G."/>
            <person name="Zhou Y."/>
            <person name="Sun X."/>
            <person name="Brodelius P.E."/>
            <person name="Rose J.K.C."/>
            <person name="Tang K."/>
        </authorList>
    </citation>
    <scope>NUCLEOTIDE SEQUENCE [LARGE SCALE GENOMIC DNA]</scope>
    <source>
        <strain evidence="4">cv. Huhao1</strain>
        <tissue evidence="3">Leaf</tissue>
    </source>
</reference>
<dbReference type="SUPFAM" id="SSF53474">
    <property type="entry name" value="alpha/beta-Hydrolases"/>
    <property type="match status" value="2"/>
</dbReference>
<organism evidence="3 4">
    <name type="scientific">Artemisia annua</name>
    <name type="common">Sweet wormwood</name>
    <dbReference type="NCBI Taxonomy" id="35608"/>
    <lineage>
        <taxon>Eukaryota</taxon>
        <taxon>Viridiplantae</taxon>
        <taxon>Streptophyta</taxon>
        <taxon>Embryophyta</taxon>
        <taxon>Tracheophyta</taxon>
        <taxon>Spermatophyta</taxon>
        <taxon>Magnoliopsida</taxon>
        <taxon>eudicotyledons</taxon>
        <taxon>Gunneridae</taxon>
        <taxon>Pentapetalae</taxon>
        <taxon>asterids</taxon>
        <taxon>campanulids</taxon>
        <taxon>Asterales</taxon>
        <taxon>Asteraceae</taxon>
        <taxon>Asteroideae</taxon>
        <taxon>Anthemideae</taxon>
        <taxon>Artemisiinae</taxon>
        <taxon>Artemisia</taxon>
    </lineage>
</organism>
<dbReference type="InterPro" id="IPR029058">
    <property type="entry name" value="AB_hydrolase_fold"/>
</dbReference>
<sequence length="630" mass="71337">MTKCFSFTASRNWCLKKSFSTSGLKSTTTDLGDGTTIHCWIPKTRKPTRPDLLLLHGFGANAMWQWGPHVIPKLIHHFNVYVPDLVFFGDSVTTRSERTDSFQAECVYRVMVANEIKKVRVVGLSYGGFVAYSMAVQFKEMVERVVICCAGVCLEMKDLDDGLFPVKTLEEAAEILLPQTPQKMKELMKFTFVKPPVKLTPNCILVDFIDSMVHHTFFTTYNNNLLLVTRTSSFRKCVSCMEMNKEHVEEKRELIIALAKDRKLSEIPKISQPTKIIWGDKDQVFPLELGYRLKSFTASRNWCLKKSFSTSGLKSTTTDLGDGTTIHCWVPKTRKPTRPDLLLLHGFGANAMWQWGPHVIPKLIHHFNVYVPDLVFFGDSVTTRSERTDSFQAECVYRVMVANEIKKVRVVGLSYGGFVAYSMAVQFKEMVERVVICCAGVCLEMKDLDDGLFPVKTLEEAAEILLPQTPQKMKELMKFTFVKPPVKLTPNCILVDFIDEMNKEHVEEKRELIIALAKDRKISEIPKISQPTKIIWGDKDQVFPLELGYRLKRHLGDNADMVVIKGTGHAYLVEKPKEFYKHLKSFLIPQVPPIPSLTTPPTAATPTITNAPTNNHDLHSHNNGSVTVAT</sequence>
<dbReference type="AlphaFoldDB" id="A0A2U1PUZ1"/>
<evidence type="ECO:0000313" key="4">
    <source>
        <dbReference type="Proteomes" id="UP000245207"/>
    </source>
</evidence>
<dbReference type="InterPro" id="IPR000073">
    <property type="entry name" value="AB_hydrolase_1"/>
</dbReference>
<evidence type="ECO:0000256" key="1">
    <source>
        <dbReference type="SAM" id="MobiDB-lite"/>
    </source>
</evidence>
<name>A0A2U1PUZ1_ARTAN</name>
<dbReference type="Pfam" id="PF00561">
    <property type="entry name" value="Abhydrolase_1"/>
    <property type="match status" value="2"/>
</dbReference>
<comment type="caution">
    <text evidence="3">The sequence shown here is derived from an EMBL/GenBank/DDBJ whole genome shotgun (WGS) entry which is preliminary data.</text>
</comment>
<dbReference type="Gene3D" id="3.40.50.1820">
    <property type="entry name" value="alpha/beta hydrolase"/>
    <property type="match status" value="2"/>
</dbReference>
<keyword evidence="3" id="KW-0378">Hydrolase</keyword>
<dbReference type="OrthoDB" id="6431331at2759"/>
<dbReference type="PANTHER" id="PTHR43139:SF59">
    <property type="entry name" value="ALPHA_BETA-HYDROLASES SUPERFAMILY PROTEIN"/>
    <property type="match status" value="1"/>
</dbReference>
<dbReference type="InterPro" id="IPR052370">
    <property type="entry name" value="Meta-cleavage_hydrolase"/>
</dbReference>
<dbReference type="PANTHER" id="PTHR43139">
    <property type="entry name" value="SI:DKEY-122A22.2"/>
    <property type="match status" value="1"/>
</dbReference>
<dbReference type="InterPro" id="IPR000639">
    <property type="entry name" value="Epox_hydrolase-like"/>
</dbReference>
<dbReference type="Proteomes" id="UP000245207">
    <property type="component" value="Unassembled WGS sequence"/>
</dbReference>
<accession>A0A2U1PUZ1</accession>
<evidence type="ECO:0000313" key="3">
    <source>
        <dbReference type="EMBL" id="PWA89566.1"/>
    </source>
</evidence>
<feature type="region of interest" description="Disordered" evidence="1">
    <location>
        <begin position="609"/>
        <end position="630"/>
    </location>
</feature>
<proteinExistence type="predicted"/>
<feature type="compositionally biased region" description="Polar residues" evidence="1">
    <location>
        <begin position="621"/>
        <end position="630"/>
    </location>
</feature>
<protein>
    <submittedName>
        <fullName evidence="3">Alpha/beta hydrolase fold-1</fullName>
    </submittedName>
</protein>
<evidence type="ECO:0000259" key="2">
    <source>
        <dbReference type="Pfam" id="PF00561"/>
    </source>
</evidence>
<dbReference type="EMBL" id="PKPP01000706">
    <property type="protein sequence ID" value="PWA89566.1"/>
    <property type="molecule type" value="Genomic_DNA"/>
</dbReference>
<dbReference type="PRINTS" id="PR00111">
    <property type="entry name" value="ABHYDROLASE"/>
</dbReference>
<dbReference type="STRING" id="35608.A0A2U1PUZ1"/>